<dbReference type="RefSeq" id="WP_249864750.1">
    <property type="nucleotide sequence ID" value="NZ_CP027059.1"/>
</dbReference>
<name>A0ABY4RKG3_9BACL</name>
<reference evidence="2" key="1">
    <citation type="submission" date="2018-02" db="EMBL/GenBank/DDBJ databases">
        <authorList>
            <person name="Kim S.-K."/>
            <person name="Jung H.-I."/>
            <person name="Lee S.-W."/>
        </authorList>
    </citation>
    <scope>NUCLEOTIDE SEQUENCE</scope>
    <source>
        <strain evidence="2">SK3146</strain>
    </source>
</reference>
<dbReference type="InterPro" id="IPR051532">
    <property type="entry name" value="Ester_Hydrolysis_Enzymes"/>
</dbReference>
<gene>
    <name evidence="2" type="ORF">SK3146_01793</name>
</gene>
<evidence type="ECO:0000313" key="3">
    <source>
        <dbReference type="Proteomes" id="UP001057134"/>
    </source>
</evidence>
<keyword evidence="3" id="KW-1185">Reference proteome</keyword>
<proteinExistence type="predicted"/>
<evidence type="ECO:0000259" key="1">
    <source>
        <dbReference type="Pfam" id="PF14606"/>
    </source>
</evidence>
<dbReference type="InterPro" id="IPR036514">
    <property type="entry name" value="SGNH_hydro_sf"/>
</dbReference>
<dbReference type="Pfam" id="PF14606">
    <property type="entry name" value="Lipase_GDSL_3"/>
    <property type="match status" value="1"/>
</dbReference>
<organism evidence="2 3">
    <name type="scientific">Paenibacillus konkukensis</name>
    <dbReference type="NCBI Taxonomy" id="2020716"/>
    <lineage>
        <taxon>Bacteria</taxon>
        <taxon>Bacillati</taxon>
        <taxon>Bacillota</taxon>
        <taxon>Bacilli</taxon>
        <taxon>Bacillales</taxon>
        <taxon>Paenibacillaceae</taxon>
        <taxon>Paenibacillus</taxon>
    </lineage>
</organism>
<dbReference type="SUPFAM" id="SSF52266">
    <property type="entry name" value="SGNH hydrolase"/>
    <property type="match status" value="1"/>
</dbReference>
<protein>
    <recommendedName>
        <fullName evidence="1">SGNH hydrolase-type esterase domain-containing protein</fullName>
    </recommendedName>
</protein>
<dbReference type="PANTHER" id="PTHR30383">
    <property type="entry name" value="THIOESTERASE 1/PROTEASE 1/LYSOPHOSPHOLIPASE L1"/>
    <property type="match status" value="1"/>
</dbReference>
<dbReference type="Gene3D" id="3.40.50.1110">
    <property type="entry name" value="SGNH hydrolase"/>
    <property type="match status" value="1"/>
</dbReference>
<dbReference type="Gene3D" id="2.60.120.260">
    <property type="entry name" value="Galactose-binding domain-like"/>
    <property type="match status" value="1"/>
</dbReference>
<dbReference type="InterPro" id="IPR013830">
    <property type="entry name" value="SGNH_hydro"/>
</dbReference>
<reference evidence="2" key="2">
    <citation type="journal article" date="2021" name="J Anim Sci Technol">
        <title>Complete genome sequence of Paenibacillus konkukensis sp. nov. SK3146 as a potential probiotic strain.</title>
        <authorList>
            <person name="Jung H.I."/>
            <person name="Park S."/>
            <person name="Niu K.M."/>
            <person name="Lee S.W."/>
            <person name="Kothari D."/>
            <person name="Yi K.J."/>
            <person name="Kim S.K."/>
        </authorList>
    </citation>
    <scope>NUCLEOTIDE SEQUENCE</scope>
    <source>
        <strain evidence="2">SK3146</strain>
    </source>
</reference>
<evidence type="ECO:0000313" key="2">
    <source>
        <dbReference type="EMBL" id="UQZ82635.1"/>
    </source>
</evidence>
<sequence length="352" mass="40029">MIEQGIAFHNVTELERRELLPGLRLHRFPKRVRHALSENGRTKAVQSNGCELRFVTDAKHVRITLSSLETNGRVLVFRGDFFHSAHTLQAGVIQTISLEIPERFAEVEPERLNNAAFSSRVWRVYCERFGAVFYDIDAFGHEIRPPAREEVPQLTFAAYGSSITQGAGALSHYNGYIQQAARRLQIDALNLGLSGSCHCEPEVADHLAERKDWDLAFLELGVNMRSTFSPEQFEERAGYLLDRLAEKHPDKPIFLTTMYPNRASYFKDRSAVFTENERQFNDVLRRYAASKGAGQLYLLEGSDIMTDFTSLTSDLIHPSDYGHIAMGERLAEMMRPVVEQLLNNKRHEEAAI</sequence>
<dbReference type="Proteomes" id="UP001057134">
    <property type="component" value="Chromosome"/>
</dbReference>
<accession>A0ABY4RKG3</accession>
<feature type="domain" description="SGNH hydrolase-type esterase" evidence="1">
    <location>
        <begin position="157"/>
        <end position="332"/>
    </location>
</feature>
<dbReference type="EMBL" id="CP027059">
    <property type="protein sequence ID" value="UQZ82635.1"/>
    <property type="molecule type" value="Genomic_DNA"/>
</dbReference>